<organism evidence="5 6">
    <name type="scientific">Ohtaekwangia kribbensis</name>
    <dbReference type="NCBI Taxonomy" id="688913"/>
    <lineage>
        <taxon>Bacteria</taxon>
        <taxon>Pseudomonadati</taxon>
        <taxon>Bacteroidota</taxon>
        <taxon>Cytophagia</taxon>
        <taxon>Cytophagales</taxon>
        <taxon>Fulvivirgaceae</taxon>
        <taxon>Ohtaekwangia</taxon>
    </lineage>
</organism>
<evidence type="ECO:0000256" key="2">
    <source>
        <dbReference type="ARBA" id="ARBA00022723"/>
    </source>
</evidence>
<evidence type="ECO:0000256" key="4">
    <source>
        <dbReference type="RuleBase" id="RU003684"/>
    </source>
</evidence>
<evidence type="ECO:0000256" key="3">
    <source>
        <dbReference type="ARBA" id="ARBA00022801"/>
    </source>
</evidence>
<dbReference type="RefSeq" id="WP_377581961.1">
    <property type="nucleotide sequence ID" value="NZ_JBHTKA010000007.1"/>
</dbReference>
<dbReference type="PANTHER" id="PTHR11358:SF26">
    <property type="entry name" value="GUANIDINO ACID HYDROLASE, MITOCHONDRIAL"/>
    <property type="match status" value="1"/>
</dbReference>
<evidence type="ECO:0000256" key="1">
    <source>
        <dbReference type="ARBA" id="ARBA00009227"/>
    </source>
</evidence>
<keyword evidence="2" id="KW-0479">Metal-binding</keyword>
<reference evidence="6" key="1">
    <citation type="journal article" date="2019" name="Int. J. Syst. Evol. Microbiol.">
        <title>The Global Catalogue of Microorganisms (GCM) 10K type strain sequencing project: providing services to taxonomists for standard genome sequencing and annotation.</title>
        <authorList>
            <consortium name="The Broad Institute Genomics Platform"/>
            <consortium name="The Broad Institute Genome Sequencing Center for Infectious Disease"/>
            <person name="Wu L."/>
            <person name="Ma J."/>
        </authorList>
    </citation>
    <scope>NUCLEOTIDE SEQUENCE [LARGE SCALE GENOMIC DNA]</scope>
    <source>
        <strain evidence="6">CCUG 58938</strain>
    </source>
</reference>
<dbReference type="PIRSF" id="PIRSF036979">
    <property type="entry name" value="Arginase"/>
    <property type="match status" value="1"/>
</dbReference>
<accession>A0ABW3K945</accession>
<dbReference type="CDD" id="cd11593">
    <property type="entry name" value="Agmatinase-like_2"/>
    <property type="match status" value="1"/>
</dbReference>
<comment type="caution">
    <text evidence="5">The sequence shown here is derived from an EMBL/GenBank/DDBJ whole genome shotgun (WGS) entry which is preliminary data.</text>
</comment>
<dbReference type="Gene3D" id="3.40.800.10">
    <property type="entry name" value="Ureohydrolase domain"/>
    <property type="match status" value="1"/>
</dbReference>
<dbReference type="InterPro" id="IPR023696">
    <property type="entry name" value="Ureohydrolase_dom_sf"/>
</dbReference>
<comment type="similarity">
    <text evidence="1">Belongs to the arginase family. Agmatinase subfamily.</text>
</comment>
<dbReference type="SUPFAM" id="SSF52768">
    <property type="entry name" value="Arginase/deacetylase"/>
    <property type="match status" value="1"/>
</dbReference>
<dbReference type="PROSITE" id="PS01053">
    <property type="entry name" value="ARGINASE_1"/>
    <property type="match status" value="1"/>
</dbReference>
<dbReference type="Proteomes" id="UP001597112">
    <property type="component" value="Unassembled WGS sequence"/>
</dbReference>
<dbReference type="Pfam" id="PF00491">
    <property type="entry name" value="Arginase"/>
    <property type="match status" value="1"/>
</dbReference>
<keyword evidence="3 4" id="KW-0378">Hydrolase</keyword>
<dbReference type="PANTHER" id="PTHR11358">
    <property type="entry name" value="ARGINASE/AGMATINASE"/>
    <property type="match status" value="1"/>
</dbReference>
<keyword evidence="6" id="KW-1185">Reference proteome</keyword>
<dbReference type="PROSITE" id="PS51409">
    <property type="entry name" value="ARGINASE_2"/>
    <property type="match status" value="1"/>
</dbReference>
<dbReference type="InterPro" id="IPR006035">
    <property type="entry name" value="Ureohydrolase"/>
</dbReference>
<dbReference type="InterPro" id="IPR020855">
    <property type="entry name" value="Ureohydrolase_Mn_BS"/>
</dbReference>
<evidence type="ECO:0000313" key="5">
    <source>
        <dbReference type="EMBL" id="MFD1001731.1"/>
    </source>
</evidence>
<proteinExistence type="inferred from homology"/>
<dbReference type="PRINTS" id="PR00116">
    <property type="entry name" value="ARGINASE"/>
</dbReference>
<gene>
    <name evidence="5" type="ORF">ACFQ21_20545</name>
</gene>
<dbReference type="EMBL" id="JBHTKA010000007">
    <property type="protein sequence ID" value="MFD1001731.1"/>
    <property type="molecule type" value="Genomic_DNA"/>
</dbReference>
<name>A0ABW3K945_9BACT</name>
<protein>
    <submittedName>
        <fullName evidence="5">Agmatinase family protein</fullName>
    </submittedName>
</protein>
<evidence type="ECO:0000313" key="6">
    <source>
        <dbReference type="Proteomes" id="UP001597112"/>
    </source>
</evidence>
<sequence>MTKDQLIQSFDPNGPGINGNLFGLPFTPETSDLVIVPVPWEVTVSYHTGTALGPAAVLDASSQVDVYVKNIPDAWKLGVSLSKIPENLLEESKLLRELAAQHIKRVESGEALLANDPLIGKINEATESLNIYVKSATQRYLRDAKMVGLLGGDHSTPLGFLRALSEKYNRFGILQIDAHADLRKAYEGFTYSHASIMYNALKIPAVTKLVQVGIRDFCEEEQDVITQSNGRVTTFFDDDLKDWRYRGETWDSLCNSIIKELPQHVYISFDIDGLDPKLCPGTGTPVAGGLEFQEAVYLIKKVAQAGKKIIGFDLSEVAPGTTDWDANVGARLLYNLCNWMAVSQGKLKTT</sequence>